<organism evidence="2 3">
    <name type="scientific">Desertihabitans brevis</name>
    <dbReference type="NCBI Taxonomy" id="2268447"/>
    <lineage>
        <taxon>Bacteria</taxon>
        <taxon>Bacillati</taxon>
        <taxon>Actinomycetota</taxon>
        <taxon>Actinomycetes</taxon>
        <taxon>Propionibacteriales</taxon>
        <taxon>Propionibacteriaceae</taxon>
        <taxon>Desertihabitans</taxon>
    </lineage>
</organism>
<dbReference type="AlphaFoldDB" id="A0A367YRZ2"/>
<dbReference type="EMBL" id="QOUI01000012">
    <property type="protein sequence ID" value="RCK68319.1"/>
    <property type="molecule type" value="Genomic_DNA"/>
</dbReference>
<dbReference type="Pfam" id="PF13392">
    <property type="entry name" value="HNH_3"/>
    <property type="match status" value="1"/>
</dbReference>
<dbReference type="Gene3D" id="3.90.75.20">
    <property type="match status" value="1"/>
</dbReference>
<accession>A0A367YRZ2</accession>
<name>A0A367YRZ2_9ACTN</name>
<keyword evidence="2" id="KW-0255">Endonuclease</keyword>
<evidence type="ECO:0000313" key="2">
    <source>
        <dbReference type="EMBL" id="RCK68319.1"/>
    </source>
</evidence>
<dbReference type="InterPro" id="IPR044925">
    <property type="entry name" value="His-Me_finger_sf"/>
</dbReference>
<dbReference type="Proteomes" id="UP000252770">
    <property type="component" value="Unassembled WGS sequence"/>
</dbReference>
<dbReference type="SUPFAM" id="SSF54060">
    <property type="entry name" value="His-Me finger endonucleases"/>
    <property type="match status" value="1"/>
</dbReference>
<evidence type="ECO:0000313" key="3">
    <source>
        <dbReference type="Proteomes" id="UP000252770"/>
    </source>
</evidence>
<comment type="caution">
    <text evidence="2">The sequence shown here is derived from an EMBL/GenBank/DDBJ whole genome shotgun (WGS) entry which is preliminary data.</text>
</comment>
<gene>
    <name evidence="2" type="ORF">DT076_16875</name>
</gene>
<reference evidence="2 3" key="1">
    <citation type="submission" date="2018-07" db="EMBL/GenBank/DDBJ databases">
        <title>Desertimonas flava gen. nov. sp. nov.</title>
        <authorList>
            <person name="Liu S."/>
        </authorList>
    </citation>
    <scope>NUCLEOTIDE SEQUENCE [LARGE SCALE GENOMIC DNA]</scope>
    <source>
        <strain evidence="2 3">16Sb5-5</strain>
    </source>
</reference>
<dbReference type="GO" id="GO:0004519">
    <property type="term" value="F:endonuclease activity"/>
    <property type="evidence" value="ECO:0007669"/>
    <property type="project" value="UniProtKB-KW"/>
</dbReference>
<feature type="domain" description="HNH nuclease" evidence="1">
    <location>
        <begin position="19"/>
        <end position="63"/>
    </location>
</feature>
<proteinExistence type="predicted"/>
<dbReference type="InterPro" id="IPR003615">
    <property type="entry name" value="HNH_nuc"/>
</dbReference>
<keyword evidence="2" id="KW-0540">Nuclease</keyword>
<evidence type="ECO:0000259" key="1">
    <source>
        <dbReference type="Pfam" id="PF13392"/>
    </source>
</evidence>
<sequence length="134" mass="15136">MGCRGRYVVVTLAAPRAKRYVHHLVAAAFLGPRPKGMDVAHWDNDGTNNVVTNLRYATEVENMADKLRHGTDNRREHAKYRKLSQIDVDEIRRRYGPPGGVGQPGLESQRSLAAEFGVSQQRISAIVNWRTWNL</sequence>
<protein>
    <submittedName>
        <fullName evidence="2">HNH endonuclease</fullName>
    </submittedName>
</protein>
<keyword evidence="2" id="KW-0378">Hydrolase</keyword>
<keyword evidence="3" id="KW-1185">Reference proteome</keyword>